<evidence type="ECO:0000256" key="2">
    <source>
        <dbReference type="ARBA" id="ARBA00023315"/>
    </source>
</evidence>
<accession>A0A949U4Y1</accession>
<evidence type="ECO:0000313" key="4">
    <source>
        <dbReference type="EMBL" id="MBV7276568.1"/>
    </source>
</evidence>
<feature type="domain" description="N-acetyltransferase" evidence="3">
    <location>
        <begin position="151"/>
        <end position="291"/>
    </location>
</feature>
<keyword evidence="1" id="KW-0808">Transferase</keyword>
<keyword evidence="2" id="KW-0012">Acyltransferase</keyword>
<dbReference type="PANTHER" id="PTHR43420">
    <property type="entry name" value="ACETYLTRANSFERASE"/>
    <property type="match status" value="1"/>
</dbReference>
<dbReference type="PANTHER" id="PTHR43420:SF12">
    <property type="entry name" value="N-ACETYLTRANSFERASE DOMAIN-CONTAINING PROTEIN"/>
    <property type="match status" value="1"/>
</dbReference>
<keyword evidence="5" id="KW-1185">Reference proteome</keyword>
<dbReference type="InterPro" id="IPR000182">
    <property type="entry name" value="GNAT_dom"/>
</dbReference>
<dbReference type="AlphaFoldDB" id="A0A949U4Y1"/>
<dbReference type="GO" id="GO:0016747">
    <property type="term" value="F:acyltransferase activity, transferring groups other than amino-acyl groups"/>
    <property type="evidence" value="ECO:0007669"/>
    <property type="project" value="InterPro"/>
</dbReference>
<name>A0A949U4Y1_9CLOT</name>
<proteinExistence type="predicted"/>
<dbReference type="RefSeq" id="WP_218323648.1">
    <property type="nucleotide sequence ID" value="NZ_JAEEGC010000188.1"/>
</dbReference>
<organism evidence="4 5">
    <name type="scientific">Clostridium thailandense</name>
    <dbReference type="NCBI Taxonomy" id="2794346"/>
    <lineage>
        <taxon>Bacteria</taxon>
        <taxon>Bacillati</taxon>
        <taxon>Bacillota</taxon>
        <taxon>Clostridia</taxon>
        <taxon>Eubacteriales</taxon>
        <taxon>Clostridiaceae</taxon>
        <taxon>Clostridium</taxon>
    </lineage>
</organism>
<protein>
    <submittedName>
        <fullName evidence="4">GNAT family N-acetyltransferase</fullName>
    </submittedName>
</protein>
<dbReference type="EMBL" id="JAEEGC010000188">
    <property type="protein sequence ID" value="MBV7276568.1"/>
    <property type="molecule type" value="Genomic_DNA"/>
</dbReference>
<dbReference type="Pfam" id="PF00583">
    <property type="entry name" value="Acetyltransf_1"/>
    <property type="match status" value="1"/>
</dbReference>
<reference evidence="4" key="1">
    <citation type="submission" date="2020-12" db="EMBL/GenBank/DDBJ databases">
        <title>Clostridium thailandense sp. nov., a novel acetogenic bacterium isolated from peat land soil in Thailand.</title>
        <authorList>
            <person name="Chaikitkaew S."/>
            <person name="Birkeland N.K."/>
        </authorList>
    </citation>
    <scope>NUCLEOTIDE SEQUENCE</scope>
    <source>
        <strain evidence="4">PL3</strain>
    </source>
</reference>
<dbReference type="PROSITE" id="PS51186">
    <property type="entry name" value="GNAT"/>
    <property type="match status" value="1"/>
</dbReference>
<gene>
    <name evidence="4" type="ORF">I6U48_27225</name>
</gene>
<sequence>MYECVGLNKKNLVYFKSLNERKNEFNSLNEDFFETYNNCNFAQQIFLRRRVKLLRINSKYIGYIWSNTNDKDICSINAINVLKVLGSIKIHMLYKLLIDTLKNKSVINYLCESNDYNYEILKNIGFNKKEGTLILYSNISKESLEYFDNGFEFQNLKIGKDEAKRCQIQNEIFKDDNRIPLNIEDIYFDQIQSYYFDRGSIFLKKDGEYIGYGQIIIEDGIPTIVNFGILKEYRGNGYSKVLLSHLLKIIKFNGFDIVKIKVKSTNVPAINLYEKLGFYKKNEVYMWELKR</sequence>
<evidence type="ECO:0000313" key="5">
    <source>
        <dbReference type="Proteomes" id="UP000694308"/>
    </source>
</evidence>
<evidence type="ECO:0000256" key="1">
    <source>
        <dbReference type="ARBA" id="ARBA00022679"/>
    </source>
</evidence>
<dbReference type="Proteomes" id="UP000694308">
    <property type="component" value="Unassembled WGS sequence"/>
</dbReference>
<comment type="caution">
    <text evidence="4">The sequence shown here is derived from an EMBL/GenBank/DDBJ whole genome shotgun (WGS) entry which is preliminary data.</text>
</comment>
<evidence type="ECO:0000259" key="3">
    <source>
        <dbReference type="PROSITE" id="PS51186"/>
    </source>
</evidence>
<dbReference type="InterPro" id="IPR050680">
    <property type="entry name" value="YpeA/RimI_acetyltransf"/>
</dbReference>